<feature type="domain" description="Restriction endonuclease type IV Mrr" evidence="1">
    <location>
        <begin position="1"/>
        <end position="118"/>
    </location>
</feature>
<sequence length="270" mass="31284">MDWKSYEEITRYIYEKLGEKSGVQVECFGNNCKVLGKSNVEHQVDVLTKHSDGIHTYKTAIECKYWEQKINKDIVMKVSEIIEDAGINKGVIVSKKGFTPDGISFAKYKNIGLVELREMEEKDWDGRPPIFEIKSELRRPEILGIMVHNTFRTNLEREKIEVDFVYIQTADRQKIPYSDFLKNFKKDLHKEQPNLKIEKYYPFIGADLINSKTKTKIAINGILCTGVLKTSNSGIKFYPVDGVWLIMKSLFEEKTFTISKQGLINEKRKP</sequence>
<dbReference type="AlphaFoldDB" id="A0A8J3BQF3"/>
<accession>A0A8J3BQF3</accession>
<dbReference type="Gene3D" id="3.40.1350.10">
    <property type="match status" value="1"/>
</dbReference>
<dbReference type="InterPro" id="IPR007560">
    <property type="entry name" value="Restrct_endonuc_IV_Mrr"/>
</dbReference>
<dbReference type="InterPro" id="IPR011856">
    <property type="entry name" value="tRNA_endonuc-like_dom_sf"/>
</dbReference>
<dbReference type="SUPFAM" id="SSF52980">
    <property type="entry name" value="Restriction endonuclease-like"/>
    <property type="match status" value="1"/>
</dbReference>
<evidence type="ECO:0000259" key="1">
    <source>
        <dbReference type="Pfam" id="PF04471"/>
    </source>
</evidence>
<dbReference type="GO" id="GO:0009307">
    <property type="term" value="P:DNA restriction-modification system"/>
    <property type="evidence" value="ECO:0007669"/>
    <property type="project" value="InterPro"/>
</dbReference>
<proteinExistence type="predicted"/>
<dbReference type="InterPro" id="IPR011335">
    <property type="entry name" value="Restrct_endonuc-II-like"/>
</dbReference>
<dbReference type="Proteomes" id="UP000612329">
    <property type="component" value="Unassembled WGS sequence"/>
</dbReference>
<dbReference type="Pfam" id="PF04471">
    <property type="entry name" value="Mrr_cat"/>
    <property type="match status" value="1"/>
</dbReference>
<evidence type="ECO:0000313" key="2">
    <source>
        <dbReference type="EMBL" id="GGK27672.1"/>
    </source>
</evidence>
<gene>
    <name evidence="2" type="ORF">GCM10007962_22410</name>
</gene>
<keyword evidence="3" id="KW-1185">Reference proteome</keyword>
<dbReference type="GO" id="GO:0004519">
    <property type="term" value="F:endonuclease activity"/>
    <property type="evidence" value="ECO:0007669"/>
    <property type="project" value="InterPro"/>
</dbReference>
<reference evidence="2" key="2">
    <citation type="submission" date="2020-09" db="EMBL/GenBank/DDBJ databases">
        <authorList>
            <person name="Sun Q."/>
            <person name="Ohkuma M."/>
        </authorList>
    </citation>
    <scope>NUCLEOTIDE SEQUENCE</scope>
    <source>
        <strain evidence="2">JCM 12862</strain>
    </source>
</reference>
<comment type="caution">
    <text evidence="2">The sequence shown here is derived from an EMBL/GenBank/DDBJ whole genome shotgun (WGS) entry which is preliminary data.</text>
</comment>
<dbReference type="EMBL" id="BMNR01000005">
    <property type="protein sequence ID" value="GGK27672.1"/>
    <property type="molecule type" value="Genomic_DNA"/>
</dbReference>
<dbReference type="GO" id="GO:0003677">
    <property type="term" value="F:DNA binding"/>
    <property type="evidence" value="ECO:0007669"/>
    <property type="project" value="InterPro"/>
</dbReference>
<evidence type="ECO:0000313" key="3">
    <source>
        <dbReference type="Proteomes" id="UP000612329"/>
    </source>
</evidence>
<name>A0A8J3BQF3_9FLAO</name>
<organism evidence="2 3">
    <name type="scientific">Yeosuana aromativorans</name>
    <dbReference type="NCBI Taxonomy" id="288019"/>
    <lineage>
        <taxon>Bacteria</taxon>
        <taxon>Pseudomonadati</taxon>
        <taxon>Bacteroidota</taxon>
        <taxon>Flavobacteriia</taxon>
        <taxon>Flavobacteriales</taxon>
        <taxon>Flavobacteriaceae</taxon>
        <taxon>Yeosuana</taxon>
    </lineage>
</organism>
<reference evidence="2" key="1">
    <citation type="journal article" date="2014" name="Int. J. Syst. Evol. Microbiol.">
        <title>Complete genome sequence of Corynebacterium casei LMG S-19264T (=DSM 44701T), isolated from a smear-ripened cheese.</title>
        <authorList>
            <consortium name="US DOE Joint Genome Institute (JGI-PGF)"/>
            <person name="Walter F."/>
            <person name="Albersmeier A."/>
            <person name="Kalinowski J."/>
            <person name="Ruckert C."/>
        </authorList>
    </citation>
    <scope>NUCLEOTIDE SEQUENCE</scope>
    <source>
        <strain evidence="2">JCM 12862</strain>
    </source>
</reference>
<dbReference type="RefSeq" id="WP_188653109.1">
    <property type="nucleotide sequence ID" value="NZ_BMNR01000005.1"/>
</dbReference>
<protein>
    <recommendedName>
        <fullName evidence="1">Restriction endonuclease type IV Mrr domain-containing protein</fullName>
    </recommendedName>
</protein>